<name>A0A6J5QML2_9CAUD</name>
<protein>
    <submittedName>
        <fullName evidence="1">Uncharacterized protein</fullName>
    </submittedName>
</protein>
<reference evidence="1" key="1">
    <citation type="submission" date="2020-05" db="EMBL/GenBank/DDBJ databases">
        <authorList>
            <person name="Chiriac C."/>
            <person name="Salcher M."/>
            <person name="Ghai R."/>
            <person name="Kavagutti S V."/>
        </authorList>
    </citation>
    <scope>NUCLEOTIDE SEQUENCE</scope>
</reference>
<organism evidence="1">
    <name type="scientific">uncultured Caudovirales phage</name>
    <dbReference type="NCBI Taxonomy" id="2100421"/>
    <lineage>
        <taxon>Viruses</taxon>
        <taxon>Duplodnaviria</taxon>
        <taxon>Heunggongvirae</taxon>
        <taxon>Uroviricota</taxon>
        <taxon>Caudoviricetes</taxon>
        <taxon>Peduoviridae</taxon>
        <taxon>Maltschvirus</taxon>
        <taxon>Maltschvirus maltsch</taxon>
    </lineage>
</organism>
<gene>
    <name evidence="1" type="ORF">UFOVP1118_13</name>
</gene>
<dbReference type="EMBL" id="LR797073">
    <property type="protein sequence ID" value="CAB4185022.1"/>
    <property type="molecule type" value="Genomic_DNA"/>
</dbReference>
<sequence length="150" mass="17129">MNPPNNELPPLKNIEKSGTHILRLIKPKDDKIHERFKKNAKQYASCRLFFLDGDGNCMTKNFSTEFGKGLAMVIGKLSGKWVNTPSPEMTVDDLYRFCEPAFGRKATFEIEVTPDKVWNDKMQYNYKFKSITSLPTETFGTPAQDEAPPF</sequence>
<accession>A0A6J5QML2</accession>
<proteinExistence type="predicted"/>
<evidence type="ECO:0000313" key="1">
    <source>
        <dbReference type="EMBL" id="CAB4185022.1"/>
    </source>
</evidence>